<sequence length="697" mass="80697">MNDRFISIPEAKLQSMYNHIWSSLEQILIAVQADISVGKQQNSYNGFFILTYGALYFIKATIFGNTELVYEIPLLDLSRCGTEEGQLKLYHDTTKISVKHPQVDELLSMIISIFLEVTYKFKNPPKLRVRSGLPLQNMKPKNRPNDLFFKRTIALAHFYKEKSEFIENATYFRKQEENLKDQIIITPELQVGNMFQTYGTTIAYESKINTILFQAYTDPNLSDLLNVILSQTNHISQVIFSDYKEQNPITFKFAHEETSINRYLFMRCCGQLAIDFINASVDFVTPIQELALSVCTLRAQEFGDIITYMSLSPPATKLKKLYMHRVQMKPFPFDDITRLMNFALNLETVVFRGLEIDATLLLRTLCDKNYSHLKTITLRAMVFKTNISDDLDMPNTLLYFNVSQCSFTQEIFLSLLQFLTRKWHRRSIVFAAQGLVMKDDVFNAFNLLEFDKIYPNLCEIDLTGNCFSSNAYNSFFAFVNTQKRLHCLILNDILTDNCQIFLSFLAKLIFELKIKGIELSGNFNDAILSHFIISLCGASWISHLRLEAKEQCENSIPALISLLEKVTQLSEFFVDCFHPRTPYYFLELWKEVANSKSILATNLPLSDMEELHIFGTENNLDFLENLKIKRKISDISRRVSLLQLVPYSDYSDLKFTDENFDSIVNKLRNETIFEKIASLTSKELNDEDKIDQFVDKD</sequence>
<dbReference type="AlphaFoldDB" id="A2E402"/>
<dbReference type="EMBL" id="DS113298">
    <property type="protein sequence ID" value="EAY12657.1"/>
    <property type="molecule type" value="Genomic_DNA"/>
</dbReference>
<dbReference type="Gene3D" id="3.80.10.10">
    <property type="entry name" value="Ribonuclease Inhibitor"/>
    <property type="match status" value="1"/>
</dbReference>
<dbReference type="VEuPathDB" id="TrichDB:TVAG_074850"/>
<accession>A2E402</accession>
<dbReference type="SMR" id="A2E402"/>
<dbReference type="RefSeq" id="XP_001324880.1">
    <property type="nucleotide sequence ID" value="XM_001324845.1"/>
</dbReference>
<dbReference type="KEGG" id="tva:4770624"/>
<evidence type="ECO:0000313" key="1">
    <source>
        <dbReference type="EMBL" id="EAY12657.1"/>
    </source>
</evidence>
<dbReference type="SUPFAM" id="SSF52047">
    <property type="entry name" value="RNI-like"/>
    <property type="match status" value="1"/>
</dbReference>
<dbReference type="VEuPathDB" id="TrichDB:TVAGG3_0147390"/>
<evidence type="ECO:0008006" key="3">
    <source>
        <dbReference type="Google" id="ProtNLM"/>
    </source>
</evidence>
<dbReference type="Proteomes" id="UP000001542">
    <property type="component" value="Unassembled WGS sequence"/>
</dbReference>
<proteinExistence type="predicted"/>
<reference evidence="1" key="2">
    <citation type="journal article" date="2007" name="Science">
        <title>Draft genome sequence of the sexually transmitted pathogen Trichomonas vaginalis.</title>
        <authorList>
            <person name="Carlton J.M."/>
            <person name="Hirt R.P."/>
            <person name="Silva J.C."/>
            <person name="Delcher A.L."/>
            <person name="Schatz M."/>
            <person name="Zhao Q."/>
            <person name="Wortman J.R."/>
            <person name="Bidwell S.L."/>
            <person name="Alsmark U.C.M."/>
            <person name="Besteiro S."/>
            <person name="Sicheritz-Ponten T."/>
            <person name="Noel C.J."/>
            <person name="Dacks J.B."/>
            <person name="Foster P.G."/>
            <person name="Simillion C."/>
            <person name="Van de Peer Y."/>
            <person name="Miranda-Saavedra D."/>
            <person name="Barton G.J."/>
            <person name="Westrop G.D."/>
            <person name="Mueller S."/>
            <person name="Dessi D."/>
            <person name="Fiori P.L."/>
            <person name="Ren Q."/>
            <person name="Paulsen I."/>
            <person name="Zhang H."/>
            <person name="Bastida-Corcuera F.D."/>
            <person name="Simoes-Barbosa A."/>
            <person name="Brown M.T."/>
            <person name="Hayes R.D."/>
            <person name="Mukherjee M."/>
            <person name="Okumura C.Y."/>
            <person name="Schneider R."/>
            <person name="Smith A.J."/>
            <person name="Vanacova S."/>
            <person name="Villalvazo M."/>
            <person name="Haas B.J."/>
            <person name="Pertea M."/>
            <person name="Feldblyum T.V."/>
            <person name="Utterback T.R."/>
            <person name="Shu C.L."/>
            <person name="Osoegawa K."/>
            <person name="de Jong P.J."/>
            <person name="Hrdy I."/>
            <person name="Horvathova L."/>
            <person name="Zubacova Z."/>
            <person name="Dolezal P."/>
            <person name="Malik S.B."/>
            <person name="Logsdon J.M. Jr."/>
            <person name="Henze K."/>
            <person name="Gupta A."/>
            <person name="Wang C.C."/>
            <person name="Dunne R.L."/>
            <person name="Upcroft J.A."/>
            <person name="Upcroft P."/>
            <person name="White O."/>
            <person name="Salzberg S.L."/>
            <person name="Tang P."/>
            <person name="Chiu C.-H."/>
            <person name="Lee Y.-S."/>
            <person name="Embley T.M."/>
            <person name="Coombs G.H."/>
            <person name="Mottram J.C."/>
            <person name="Tachezy J."/>
            <person name="Fraser-Liggett C.M."/>
            <person name="Johnson P.J."/>
        </authorList>
    </citation>
    <scope>NUCLEOTIDE SEQUENCE [LARGE SCALE GENOMIC DNA]</scope>
    <source>
        <strain evidence="1">G3</strain>
    </source>
</reference>
<name>A2E402_TRIV3</name>
<keyword evidence="2" id="KW-1185">Reference proteome</keyword>
<organism evidence="1 2">
    <name type="scientific">Trichomonas vaginalis (strain ATCC PRA-98 / G3)</name>
    <dbReference type="NCBI Taxonomy" id="412133"/>
    <lineage>
        <taxon>Eukaryota</taxon>
        <taxon>Metamonada</taxon>
        <taxon>Parabasalia</taxon>
        <taxon>Trichomonadida</taxon>
        <taxon>Trichomonadidae</taxon>
        <taxon>Trichomonas</taxon>
    </lineage>
</organism>
<dbReference type="InterPro" id="IPR032675">
    <property type="entry name" value="LRR_dom_sf"/>
</dbReference>
<protein>
    <recommendedName>
        <fullName evidence="3">Leucine Rich Repeat family protein</fullName>
    </recommendedName>
</protein>
<dbReference type="InParanoid" id="A2E402"/>
<reference evidence="1" key="1">
    <citation type="submission" date="2006-10" db="EMBL/GenBank/DDBJ databases">
        <authorList>
            <person name="Amadeo P."/>
            <person name="Zhao Q."/>
            <person name="Wortman J."/>
            <person name="Fraser-Liggett C."/>
            <person name="Carlton J."/>
        </authorList>
    </citation>
    <scope>NUCLEOTIDE SEQUENCE</scope>
    <source>
        <strain evidence="1">G3</strain>
    </source>
</reference>
<evidence type="ECO:0000313" key="2">
    <source>
        <dbReference type="Proteomes" id="UP000001542"/>
    </source>
</evidence>
<gene>
    <name evidence="1" type="ORF">TVAG_074850</name>
</gene>